<dbReference type="STRING" id="398511.BpOF4_04445"/>
<proteinExistence type="predicted"/>
<protein>
    <submittedName>
        <fullName evidence="1">Uncharacterized protein</fullName>
    </submittedName>
</protein>
<name>D3FXW6_ALKPO</name>
<evidence type="ECO:0000313" key="1">
    <source>
        <dbReference type="EMBL" id="ADC48953.1"/>
    </source>
</evidence>
<dbReference type="RefSeq" id="WP_012960227.1">
    <property type="nucleotide sequence ID" value="NC_013791.2"/>
</dbReference>
<reference evidence="1 2" key="1">
    <citation type="journal article" date="2011" name="Environ. Microbiol.">
        <title>Genome of alkaliphilic Bacillus pseudofirmus OF4 reveals adaptations that support the ability to grow in an external pH range from 7.5 to 11.4.</title>
        <authorList>
            <person name="Janto B."/>
            <person name="Ahmed A."/>
            <person name="Ito M."/>
            <person name="Liu J."/>
            <person name="Hicks D.B."/>
            <person name="Pagni S."/>
            <person name="Fackelmayer O.J."/>
            <person name="Smith T.A."/>
            <person name="Earl J."/>
            <person name="Elbourne L.D."/>
            <person name="Hassan K."/>
            <person name="Paulsen I.T."/>
            <person name="Kolsto A.B."/>
            <person name="Tourasse N.J."/>
            <person name="Ehrlich G.D."/>
            <person name="Boissy R."/>
            <person name="Ivey D.M."/>
            <person name="Li G."/>
            <person name="Xue Y."/>
            <person name="Ma Y."/>
            <person name="Hu F.Z."/>
            <person name="Krulwich T.A."/>
        </authorList>
    </citation>
    <scope>NUCLEOTIDE SEQUENCE [LARGE SCALE GENOMIC DNA]</scope>
    <source>
        <strain evidence="2">ATCC BAA-2126 / JCM 17055 / OF4</strain>
    </source>
</reference>
<accession>D3FXW6</accession>
<dbReference type="KEGG" id="bpf:BpOF4_04445"/>
<dbReference type="HOGENOM" id="CLU_2505880_0_0_9"/>
<dbReference type="Proteomes" id="UP000001544">
    <property type="component" value="Chromosome"/>
</dbReference>
<dbReference type="EMBL" id="CP001878">
    <property type="protein sequence ID" value="ADC48953.1"/>
    <property type="molecule type" value="Genomic_DNA"/>
</dbReference>
<gene>
    <name evidence="1" type="ordered locus">BpOF4_04445</name>
</gene>
<organism evidence="1 2">
    <name type="scientific">Alkalihalophilus pseudofirmus (strain ATCC BAA-2126 / JCM 17055 / OF4)</name>
    <name type="common">Bacillus pseudofirmus</name>
    <dbReference type="NCBI Taxonomy" id="398511"/>
    <lineage>
        <taxon>Bacteria</taxon>
        <taxon>Bacillati</taxon>
        <taxon>Bacillota</taxon>
        <taxon>Bacilli</taxon>
        <taxon>Bacillales</taxon>
        <taxon>Bacillaceae</taxon>
        <taxon>Alkalihalophilus</taxon>
    </lineage>
</organism>
<evidence type="ECO:0000313" key="2">
    <source>
        <dbReference type="Proteomes" id="UP000001544"/>
    </source>
</evidence>
<dbReference type="AlphaFoldDB" id="D3FXW6"/>
<keyword evidence="2" id="KW-1185">Reference proteome</keyword>
<sequence>MKMKFYEGKPVITEDSEVLAMVGDTYIETADYKAERDRSAVARITSDHVNADKLSRAYGAALTYKTPESAAVYARLKGEFLAQYN</sequence>